<proteinExistence type="predicted"/>
<feature type="non-terminal residue" evidence="1">
    <location>
        <position position="1"/>
    </location>
</feature>
<evidence type="ECO:0000313" key="2">
    <source>
        <dbReference type="Proteomes" id="UP000789405"/>
    </source>
</evidence>
<evidence type="ECO:0000313" key="1">
    <source>
        <dbReference type="EMBL" id="CAG8721012.1"/>
    </source>
</evidence>
<gene>
    <name evidence="1" type="ORF">DERYTH_LOCUS14321</name>
</gene>
<comment type="caution">
    <text evidence="1">The sequence shown here is derived from an EMBL/GenBank/DDBJ whole genome shotgun (WGS) entry which is preliminary data.</text>
</comment>
<protein>
    <submittedName>
        <fullName evidence="1">15061_t:CDS:1</fullName>
    </submittedName>
</protein>
<dbReference type="EMBL" id="CAJVPY010010699">
    <property type="protein sequence ID" value="CAG8721012.1"/>
    <property type="molecule type" value="Genomic_DNA"/>
</dbReference>
<name>A0A9N9I5M8_9GLOM</name>
<reference evidence="1" key="1">
    <citation type="submission" date="2021-06" db="EMBL/GenBank/DDBJ databases">
        <authorList>
            <person name="Kallberg Y."/>
            <person name="Tangrot J."/>
            <person name="Rosling A."/>
        </authorList>
    </citation>
    <scope>NUCLEOTIDE SEQUENCE</scope>
    <source>
        <strain evidence="1">MA453B</strain>
    </source>
</reference>
<dbReference type="AlphaFoldDB" id="A0A9N9I5M8"/>
<sequence length="186" mass="21061">DTSPIILDPFSHSINSTPPSFNMYSNAAPNNLSNPDSALLYEMYLSDTDFNANNAFNDQSPISTSINTPPSSNVFTVPSYQDISFRQFDFGCELSELNLFTQEPTFLNNVNDLNLQIFNNSSHNDNVISSFEINQITENTPFMQSNNYDMMQPLQFHTDNFNIINSNVDCDIYGLCYNDTMPYPHA</sequence>
<organism evidence="1 2">
    <name type="scientific">Dentiscutata erythropus</name>
    <dbReference type="NCBI Taxonomy" id="1348616"/>
    <lineage>
        <taxon>Eukaryota</taxon>
        <taxon>Fungi</taxon>
        <taxon>Fungi incertae sedis</taxon>
        <taxon>Mucoromycota</taxon>
        <taxon>Glomeromycotina</taxon>
        <taxon>Glomeromycetes</taxon>
        <taxon>Diversisporales</taxon>
        <taxon>Gigasporaceae</taxon>
        <taxon>Dentiscutata</taxon>
    </lineage>
</organism>
<accession>A0A9N9I5M8</accession>
<keyword evidence="2" id="KW-1185">Reference proteome</keyword>
<dbReference type="Proteomes" id="UP000789405">
    <property type="component" value="Unassembled WGS sequence"/>
</dbReference>
<dbReference type="OrthoDB" id="2425761at2759"/>